<comment type="caution">
    <text evidence="1">The sequence shown here is derived from an EMBL/GenBank/DDBJ whole genome shotgun (WGS) entry which is preliminary data.</text>
</comment>
<dbReference type="AlphaFoldDB" id="A0A228HID1"/>
<protein>
    <recommendedName>
        <fullName evidence="3">TniQ family protein</fullName>
    </recommendedName>
</protein>
<proteinExistence type="predicted"/>
<sequence>MTRYYDILQADNAPAVRDPWCWRDDWHAPGESAFSLLAKFQRLNALSCSALTESVASRQGRRTLPHCLDLRDARGFDLPRMSGMLRLPLAEIAAAFVMPSGAIRRISSPTLRWCVQCAQQGVHLAVFQYHRVDQCPVHRIPLVERCERCDEPIPYRLRPDLFKAPFDCPSCRHAWWVPSRGLDDIRVGHPYQRRLGKRARHVRLTIQEPSGAEEIWCAAGGLPSTPDELLPVSEYQLPLQGASWIRFGTGGQAEPDDPWLRAVMQDKFSGDHDASAHACYKAVRRRIMRMYGRSHLACIKSAALYLAWPLCGGTTTSCCPVALAFLRWRCKWEGVGIPRSLLQQPVHGPLGLTVWLSLHAPVAPRAWSREAAHWLTLHALTLACLDSFRTYLDEAQGAGARGVLWLPFPVHDFLQRAMVMRGGAFLQDVPQQLCVMPLDRRDSKHSPGPQRGTAKHHREHLNLLTHNHNPMRDAFLVPRS</sequence>
<evidence type="ECO:0000313" key="2">
    <source>
        <dbReference type="Proteomes" id="UP000214600"/>
    </source>
</evidence>
<dbReference type="OrthoDB" id="9087008at2"/>
<reference evidence="1 2" key="2">
    <citation type="submission" date="2017-08" db="EMBL/GenBank/DDBJ databases">
        <title>WGS of novel Burkholderia cepaca complex species.</title>
        <authorList>
            <person name="Lipuma J."/>
            <person name="Spilker T."/>
        </authorList>
    </citation>
    <scope>NUCLEOTIDE SEQUENCE [LARGE SCALE GENOMIC DNA]</scope>
    <source>
        <strain evidence="1 2">AU17325</strain>
    </source>
</reference>
<dbReference type="Proteomes" id="UP000214600">
    <property type="component" value="Unassembled WGS sequence"/>
</dbReference>
<organism evidence="1 2">
    <name type="scientific">Burkholderia aenigmatica</name>
    <dbReference type="NCBI Taxonomy" id="2015348"/>
    <lineage>
        <taxon>Bacteria</taxon>
        <taxon>Pseudomonadati</taxon>
        <taxon>Pseudomonadota</taxon>
        <taxon>Betaproteobacteria</taxon>
        <taxon>Burkholderiales</taxon>
        <taxon>Burkholderiaceae</taxon>
        <taxon>Burkholderia</taxon>
        <taxon>Burkholderia cepacia complex</taxon>
    </lineage>
</organism>
<gene>
    <name evidence="1" type="ORF">CFB84_43445</name>
</gene>
<dbReference type="RefSeq" id="WP_081059397.1">
    <property type="nucleotide sequence ID" value="NZ_CP091649.1"/>
</dbReference>
<accession>A0A228HID1</accession>
<evidence type="ECO:0008006" key="3">
    <source>
        <dbReference type="Google" id="ProtNLM"/>
    </source>
</evidence>
<name>A0A228HID1_9BURK</name>
<evidence type="ECO:0000313" key="1">
    <source>
        <dbReference type="EMBL" id="OXI29645.1"/>
    </source>
</evidence>
<dbReference type="EMBL" id="NKFA01000051">
    <property type="protein sequence ID" value="OXI29645.1"/>
    <property type="molecule type" value="Genomic_DNA"/>
</dbReference>
<reference evidence="2" key="1">
    <citation type="submission" date="2017-06" db="EMBL/GenBank/DDBJ databases">
        <authorList>
            <person name="LiPuma J."/>
            <person name="Spilker T."/>
        </authorList>
    </citation>
    <scope>NUCLEOTIDE SEQUENCE [LARGE SCALE GENOMIC DNA]</scope>
    <source>
        <strain evidence="2">AU17325</strain>
    </source>
</reference>